<evidence type="ECO:0000256" key="2">
    <source>
        <dbReference type="ARBA" id="ARBA00022679"/>
    </source>
</evidence>
<evidence type="ECO:0000256" key="1">
    <source>
        <dbReference type="ARBA" id="ARBA00009861"/>
    </source>
</evidence>
<proteinExistence type="inferred from homology"/>
<dbReference type="Proteomes" id="UP001318860">
    <property type="component" value="Unassembled WGS sequence"/>
</dbReference>
<evidence type="ECO:0000313" key="5">
    <source>
        <dbReference type="Proteomes" id="UP001318860"/>
    </source>
</evidence>
<name>A0ABR0W2V3_REHGL</name>
<sequence length="385" mass="42980">MDYTCNGGVKIISKELIKPSSPTPNHLKNLKLSLLDQLSPPVYISLIFFYEADELKGLIDGNTDHAQICQHLKQSLSNTLTLFYPLAGKIDPDNFTIDCNDNGVEFIEARAQARLKDILHDPKLDQFQQYLPVDPLGGIYRGEGTLFMLQINFFDCGGIAIGACISHIVADGSSLVEFMNAWASTCRGQKPKPAKKFGVMANYFPARDLSDSNISPSILMGNDKLVTKVNIRSRANASLEMEHAFGNGYFLAAAYSPDCDEGSCVPQLHELVSKLRRAIRRVDYEYVQEAQDEDRYLSDLGELSDLATQGEVEAFVFSSWCRFPFYEVDFGWGRPVWVCTTALLLNNLAILMSTRSGDGIETWINLLPDKLEAFENEFKLIGTIN</sequence>
<organism evidence="4 5">
    <name type="scientific">Rehmannia glutinosa</name>
    <name type="common">Chinese foxglove</name>
    <dbReference type="NCBI Taxonomy" id="99300"/>
    <lineage>
        <taxon>Eukaryota</taxon>
        <taxon>Viridiplantae</taxon>
        <taxon>Streptophyta</taxon>
        <taxon>Embryophyta</taxon>
        <taxon>Tracheophyta</taxon>
        <taxon>Spermatophyta</taxon>
        <taxon>Magnoliopsida</taxon>
        <taxon>eudicotyledons</taxon>
        <taxon>Gunneridae</taxon>
        <taxon>Pentapetalae</taxon>
        <taxon>asterids</taxon>
        <taxon>lamiids</taxon>
        <taxon>Lamiales</taxon>
        <taxon>Orobanchaceae</taxon>
        <taxon>Rehmannieae</taxon>
        <taxon>Rehmannia</taxon>
    </lineage>
</organism>
<comment type="similarity">
    <text evidence="1">Belongs to the plant acyltransferase family.</text>
</comment>
<dbReference type="InterPro" id="IPR023213">
    <property type="entry name" value="CAT-like_dom_sf"/>
</dbReference>
<evidence type="ECO:0000256" key="3">
    <source>
        <dbReference type="ARBA" id="ARBA00023315"/>
    </source>
</evidence>
<accession>A0ABR0W2V3</accession>
<dbReference type="PANTHER" id="PTHR31623:SF110">
    <property type="entry name" value="VINORINE SYNTHASE-LIKE"/>
    <property type="match status" value="1"/>
</dbReference>
<dbReference type="PANTHER" id="PTHR31623">
    <property type="entry name" value="F21J9.9"/>
    <property type="match status" value="1"/>
</dbReference>
<keyword evidence="5" id="KW-1185">Reference proteome</keyword>
<dbReference type="Pfam" id="PF02458">
    <property type="entry name" value="Transferase"/>
    <property type="match status" value="2"/>
</dbReference>
<keyword evidence="3" id="KW-0012">Acyltransferase</keyword>
<dbReference type="EMBL" id="JABTTQ020000337">
    <property type="protein sequence ID" value="KAK6140389.1"/>
    <property type="molecule type" value="Genomic_DNA"/>
</dbReference>
<protein>
    <recommendedName>
        <fullName evidence="6">Vinorine synthase</fullName>
    </recommendedName>
</protein>
<evidence type="ECO:0000313" key="4">
    <source>
        <dbReference type="EMBL" id="KAK6140389.1"/>
    </source>
</evidence>
<evidence type="ECO:0008006" key="6">
    <source>
        <dbReference type="Google" id="ProtNLM"/>
    </source>
</evidence>
<gene>
    <name evidence="4" type="ORF">DH2020_025873</name>
</gene>
<reference evidence="4 5" key="1">
    <citation type="journal article" date="2021" name="Comput. Struct. Biotechnol. J.">
        <title>De novo genome assembly of the potent medicinal plant Rehmannia glutinosa using nanopore technology.</title>
        <authorList>
            <person name="Ma L."/>
            <person name="Dong C."/>
            <person name="Song C."/>
            <person name="Wang X."/>
            <person name="Zheng X."/>
            <person name="Niu Y."/>
            <person name="Chen S."/>
            <person name="Feng W."/>
        </authorList>
    </citation>
    <scope>NUCLEOTIDE SEQUENCE [LARGE SCALE GENOMIC DNA]</scope>
    <source>
        <strain evidence="4">DH-2019</strain>
    </source>
</reference>
<dbReference type="Gene3D" id="3.30.559.10">
    <property type="entry name" value="Chloramphenicol acetyltransferase-like domain"/>
    <property type="match status" value="2"/>
</dbReference>
<comment type="caution">
    <text evidence="4">The sequence shown here is derived from an EMBL/GenBank/DDBJ whole genome shotgun (WGS) entry which is preliminary data.</text>
</comment>
<keyword evidence="2" id="KW-0808">Transferase</keyword>